<dbReference type="InParanoid" id="D7G7B5"/>
<keyword evidence="1" id="KW-0547">Nucleotide-binding</keyword>
<evidence type="ECO:0000313" key="5">
    <source>
        <dbReference type="EMBL" id="CBJ27666.1"/>
    </source>
</evidence>
<dbReference type="GO" id="GO:0000166">
    <property type="term" value="F:nucleotide binding"/>
    <property type="evidence" value="ECO:0007669"/>
    <property type="project" value="UniProtKB-KW"/>
</dbReference>
<evidence type="ECO:0000256" key="1">
    <source>
        <dbReference type="ARBA" id="ARBA00022741"/>
    </source>
</evidence>
<dbReference type="PANTHER" id="PTHR43603:SF1">
    <property type="entry name" value="ZINC-REGULATED GTPASE METALLOPROTEIN ACTIVATOR 1"/>
    <property type="match status" value="1"/>
</dbReference>
<evidence type="ECO:0000256" key="2">
    <source>
        <dbReference type="ARBA" id="ARBA00023186"/>
    </source>
</evidence>
<dbReference type="Gene3D" id="3.30.1220.10">
    <property type="entry name" value="CobW-like, C-terminal domain"/>
    <property type="match status" value="1"/>
</dbReference>
<dbReference type="InterPro" id="IPR036627">
    <property type="entry name" value="CobW-likC_sf"/>
</dbReference>
<proteinExistence type="predicted"/>
<keyword evidence="6" id="KW-1185">Reference proteome</keyword>
<feature type="region of interest" description="Disordered" evidence="3">
    <location>
        <begin position="48"/>
        <end position="84"/>
    </location>
</feature>
<dbReference type="Proteomes" id="UP000002630">
    <property type="component" value="Linkage Group LG28"/>
</dbReference>
<dbReference type="EMBL" id="FN649753">
    <property type="protein sequence ID" value="CBJ27666.1"/>
    <property type="molecule type" value="Genomic_DNA"/>
</dbReference>
<name>D7G7B5_ECTSI</name>
<feature type="domain" description="CobW C-terminal" evidence="4">
    <location>
        <begin position="4"/>
        <end position="110"/>
    </location>
</feature>
<sequence length="135" mass="14961">MGFVMEHLPSVLRSKGFLWLATRKDSLGVWNQAGGSFATEYGGLWDDFHDADEQERERQGQGSGEHGSAAAAATVDDDGVEGGGARRNELVFIGLGMDEKVLRGKLQRCLLSEEEMALGSQEWERRFSDPFPPWE</sequence>
<evidence type="ECO:0000259" key="4">
    <source>
        <dbReference type="SMART" id="SM00833"/>
    </source>
</evidence>
<dbReference type="InterPro" id="IPR051927">
    <property type="entry name" value="Zn_Chap_cDPG_Synth"/>
</dbReference>
<keyword evidence="2" id="KW-0143">Chaperone</keyword>
<dbReference type="SMART" id="SM00833">
    <property type="entry name" value="CobW_C"/>
    <property type="match status" value="1"/>
</dbReference>
<dbReference type="Pfam" id="PF07683">
    <property type="entry name" value="CobW_C"/>
    <property type="match status" value="1"/>
</dbReference>
<protein>
    <submittedName>
        <fullName evidence="5">Cobalamin synthesis protein/P47K</fullName>
    </submittedName>
</protein>
<dbReference type="OrthoDB" id="272672at2759"/>
<dbReference type="AlphaFoldDB" id="D7G7B5"/>
<dbReference type="STRING" id="2880.D7G7B5"/>
<accession>D7G7B5</accession>
<dbReference type="PANTHER" id="PTHR43603">
    <property type="entry name" value="COBW DOMAIN-CONTAINING PROTEIN DDB_G0274527"/>
    <property type="match status" value="1"/>
</dbReference>
<dbReference type="EMBL" id="FN649036">
    <property type="protein sequence ID" value="CBJ27666.1"/>
    <property type="molecule type" value="Genomic_DNA"/>
</dbReference>
<organism evidence="5 6">
    <name type="scientific">Ectocarpus siliculosus</name>
    <name type="common">Brown alga</name>
    <name type="synonym">Conferva siliculosa</name>
    <dbReference type="NCBI Taxonomy" id="2880"/>
    <lineage>
        <taxon>Eukaryota</taxon>
        <taxon>Sar</taxon>
        <taxon>Stramenopiles</taxon>
        <taxon>Ochrophyta</taxon>
        <taxon>PX clade</taxon>
        <taxon>Phaeophyceae</taxon>
        <taxon>Ectocarpales</taxon>
        <taxon>Ectocarpaceae</taxon>
        <taxon>Ectocarpus</taxon>
    </lineage>
</organism>
<dbReference type="InterPro" id="IPR011629">
    <property type="entry name" value="CobW-like_C"/>
</dbReference>
<reference evidence="5 6" key="1">
    <citation type="journal article" date="2010" name="Nature">
        <title>The Ectocarpus genome and the independent evolution of multicellularity in brown algae.</title>
        <authorList>
            <person name="Cock J.M."/>
            <person name="Sterck L."/>
            <person name="Rouze P."/>
            <person name="Scornet D."/>
            <person name="Allen A.E."/>
            <person name="Amoutzias G."/>
            <person name="Anthouard V."/>
            <person name="Artiguenave F."/>
            <person name="Aury J.M."/>
            <person name="Badger J.H."/>
            <person name="Beszteri B."/>
            <person name="Billiau K."/>
            <person name="Bonnet E."/>
            <person name="Bothwell J.H."/>
            <person name="Bowler C."/>
            <person name="Boyen C."/>
            <person name="Brownlee C."/>
            <person name="Carrano C.J."/>
            <person name="Charrier B."/>
            <person name="Cho G.Y."/>
            <person name="Coelho S.M."/>
            <person name="Collen J."/>
            <person name="Corre E."/>
            <person name="Da Silva C."/>
            <person name="Delage L."/>
            <person name="Delaroque N."/>
            <person name="Dittami S.M."/>
            <person name="Doulbeau S."/>
            <person name="Elias M."/>
            <person name="Farnham G."/>
            <person name="Gachon C.M."/>
            <person name="Gschloessl B."/>
            <person name="Heesch S."/>
            <person name="Jabbari K."/>
            <person name="Jubin C."/>
            <person name="Kawai H."/>
            <person name="Kimura K."/>
            <person name="Kloareg B."/>
            <person name="Kupper F.C."/>
            <person name="Lang D."/>
            <person name="Le Bail A."/>
            <person name="Leblanc C."/>
            <person name="Lerouge P."/>
            <person name="Lohr M."/>
            <person name="Lopez P.J."/>
            <person name="Martens C."/>
            <person name="Maumus F."/>
            <person name="Michel G."/>
            <person name="Miranda-Saavedra D."/>
            <person name="Morales J."/>
            <person name="Moreau H."/>
            <person name="Motomura T."/>
            <person name="Nagasato C."/>
            <person name="Napoli C.A."/>
            <person name="Nelson D.R."/>
            <person name="Nyvall-Collen P."/>
            <person name="Peters A.F."/>
            <person name="Pommier C."/>
            <person name="Potin P."/>
            <person name="Poulain J."/>
            <person name="Quesneville H."/>
            <person name="Read B."/>
            <person name="Rensing S.A."/>
            <person name="Ritter A."/>
            <person name="Rousvoal S."/>
            <person name="Samanta M."/>
            <person name="Samson G."/>
            <person name="Schroeder D.C."/>
            <person name="Segurens B."/>
            <person name="Strittmatter M."/>
            <person name="Tonon T."/>
            <person name="Tregear J.W."/>
            <person name="Valentin K."/>
            <person name="von Dassow P."/>
            <person name="Yamagishi T."/>
            <person name="Van de Peer Y."/>
            <person name="Wincker P."/>
        </authorList>
    </citation>
    <scope>NUCLEOTIDE SEQUENCE [LARGE SCALE GENOMIC DNA]</scope>
    <source>
        <strain evidence="6">Ec32 / CCAP1310/4</strain>
    </source>
</reference>
<dbReference type="SUPFAM" id="SSF90002">
    <property type="entry name" value="Hypothetical protein YjiA, C-terminal domain"/>
    <property type="match status" value="1"/>
</dbReference>
<evidence type="ECO:0000313" key="6">
    <source>
        <dbReference type="Proteomes" id="UP000002630"/>
    </source>
</evidence>
<evidence type="ECO:0000256" key="3">
    <source>
        <dbReference type="SAM" id="MobiDB-lite"/>
    </source>
</evidence>
<gene>
    <name evidence="5" type="ORF">Esi_0080_0069</name>
</gene>